<dbReference type="GO" id="GO:0006955">
    <property type="term" value="P:immune response"/>
    <property type="evidence" value="ECO:0007669"/>
    <property type="project" value="TreeGrafter"/>
</dbReference>
<dbReference type="GO" id="GO:0004888">
    <property type="term" value="F:transmembrane signaling receptor activity"/>
    <property type="evidence" value="ECO:0007669"/>
    <property type="project" value="TreeGrafter"/>
</dbReference>
<feature type="domain" description="Ig-like" evidence="3">
    <location>
        <begin position="4"/>
        <end position="83"/>
    </location>
</feature>
<dbReference type="SMART" id="SM00409">
    <property type="entry name" value="IG"/>
    <property type="match status" value="2"/>
</dbReference>
<keyword evidence="5" id="KW-1185">Reference proteome</keyword>
<dbReference type="SMART" id="SM00408">
    <property type="entry name" value="IGc2"/>
    <property type="match status" value="1"/>
</dbReference>
<dbReference type="InterPro" id="IPR003599">
    <property type="entry name" value="Ig_sub"/>
</dbReference>
<evidence type="ECO:0000313" key="4">
    <source>
        <dbReference type="Ensembl" id="ENSSORP00005002461.1"/>
    </source>
</evidence>
<dbReference type="PANTHER" id="PTHR11481">
    <property type="entry name" value="IMMUNOGLOBULIN FC RECEPTOR"/>
    <property type="match status" value="1"/>
</dbReference>
<evidence type="ECO:0000313" key="5">
    <source>
        <dbReference type="Proteomes" id="UP000472271"/>
    </source>
</evidence>
<keyword evidence="1" id="KW-0732">Signal</keyword>
<keyword evidence="2" id="KW-1015">Disulfide bond</keyword>
<dbReference type="InterPro" id="IPR013783">
    <property type="entry name" value="Ig-like_fold"/>
</dbReference>
<feature type="domain" description="Ig-like" evidence="3">
    <location>
        <begin position="191"/>
        <end position="255"/>
    </location>
</feature>
<reference evidence="4" key="3">
    <citation type="submission" date="2025-09" db="UniProtKB">
        <authorList>
            <consortium name="Ensembl"/>
        </authorList>
    </citation>
    <scope>IDENTIFICATION</scope>
</reference>
<dbReference type="Gene3D" id="2.60.40.10">
    <property type="entry name" value="Immunoglobulins"/>
    <property type="match status" value="2"/>
</dbReference>
<dbReference type="PANTHER" id="PTHR11481:SF64">
    <property type="entry name" value="FC RECEPTOR-LIKE PROTEIN 4"/>
    <property type="match status" value="1"/>
</dbReference>
<reference evidence="4" key="2">
    <citation type="submission" date="2025-08" db="UniProtKB">
        <authorList>
            <consortium name="Ensembl"/>
        </authorList>
    </citation>
    <scope>IDENTIFICATION</scope>
</reference>
<protein>
    <recommendedName>
        <fullName evidence="3">Ig-like domain-containing protein</fullName>
    </recommendedName>
</protein>
<dbReference type="InterPro" id="IPR036179">
    <property type="entry name" value="Ig-like_dom_sf"/>
</dbReference>
<dbReference type="Pfam" id="PF13895">
    <property type="entry name" value="Ig_2"/>
    <property type="match status" value="1"/>
</dbReference>
<accession>A0A672YFB7</accession>
<sequence>KSDSALSVLTVSPSWLSPGASVTLKCHVKHPSAGWRFYWYKAVPHPSYEPYRYELLPDSSEGTEQEVFTIHGQKNTTGYVCRAGRGDPQFYSKYSRPKFTWYMDSSVSLRVSPNRSQHFTSESISLSCETNSDKRRVRRFYENSYSDCDHYSWRTSTSPCIISWTVYNGAVFWCESGSGEFSNAVNISTHAYIILESPVHPVTEGQPLTLSCRLWTDGILSDVSFYKNGKLIQNGTSGQLNISAVSKSDEGFYQCERTQVKSLRPQVWKSSEMKAFPYHILLITLKHLYVKCVFLI</sequence>
<dbReference type="PROSITE" id="PS50835">
    <property type="entry name" value="IG_LIKE"/>
    <property type="match status" value="2"/>
</dbReference>
<evidence type="ECO:0000256" key="2">
    <source>
        <dbReference type="ARBA" id="ARBA00023157"/>
    </source>
</evidence>
<dbReference type="SUPFAM" id="SSF48726">
    <property type="entry name" value="Immunoglobulin"/>
    <property type="match status" value="2"/>
</dbReference>
<evidence type="ECO:0000259" key="3">
    <source>
        <dbReference type="PROSITE" id="PS50835"/>
    </source>
</evidence>
<name>A0A672YFB7_9TELE</name>
<dbReference type="GO" id="GO:0009897">
    <property type="term" value="C:external side of plasma membrane"/>
    <property type="evidence" value="ECO:0007669"/>
    <property type="project" value="TreeGrafter"/>
</dbReference>
<dbReference type="Proteomes" id="UP000472271">
    <property type="component" value="Chromosome 18"/>
</dbReference>
<dbReference type="InterPro" id="IPR007110">
    <property type="entry name" value="Ig-like_dom"/>
</dbReference>
<dbReference type="InterPro" id="IPR003598">
    <property type="entry name" value="Ig_sub2"/>
</dbReference>
<dbReference type="AlphaFoldDB" id="A0A672YFB7"/>
<dbReference type="InterPro" id="IPR050488">
    <property type="entry name" value="Ig_Fc_receptor"/>
</dbReference>
<organism evidence="4 5">
    <name type="scientific">Sphaeramia orbicularis</name>
    <name type="common">orbiculate cardinalfish</name>
    <dbReference type="NCBI Taxonomy" id="375764"/>
    <lineage>
        <taxon>Eukaryota</taxon>
        <taxon>Metazoa</taxon>
        <taxon>Chordata</taxon>
        <taxon>Craniata</taxon>
        <taxon>Vertebrata</taxon>
        <taxon>Euteleostomi</taxon>
        <taxon>Actinopterygii</taxon>
        <taxon>Neopterygii</taxon>
        <taxon>Teleostei</taxon>
        <taxon>Neoteleostei</taxon>
        <taxon>Acanthomorphata</taxon>
        <taxon>Gobiaria</taxon>
        <taxon>Kurtiformes</taxon>
        <taxon>Apogonoidei</taxon>
        <taxon>Apogonidae</taxon>
        <taxon>Apogoninae</taxon>
        <taxon>Sphaeramia</taxon>
    </lineage>
</organism>
<dbReference type="GO" id="GO:0007166">
    <property type="term" value="P:cell surface receptor signaling pathway"/>
    <property type="evidence" value="ECO:0007669"/>
    <property type="project" value="TreeGrafter"/>
</dbReference>
<reference evidence="4" key="1">
    <citation type="submission" date="2019-06" db="EMBL/GenBank/DDBJ databases">
        <authorList>
            <consortium name="Wellcome Sanger Institute Data Sharing"/>
        </authorList>
    </citation>
    <scope>NUCLEOTIDE SEQUENCE [LARGE SCALE GENOMIC DNA]</scope>
</reference>
<dbReference type="Ensembl" id="ENSSORT00005002523.1">
    <property type="protein sequence ID" value="ENSSORP00005002461.1"/>
    <property type="gene ID" value="ENSSORG00005001461.1"/>
</dbReference>
<proteinExistence type="predicted"/>
<evidence type="ECO:0000256" key="1">
    <source>
        <dbReference type="ARBA" id="ARBA00022729"/>
    </source>
</evidence>